<dbReference type="SMART" id="SM00034">
    <property type="entry name" value="CLECT"/>
    <property type="match status" value="1"/>
</dbReference>
<feature type="signal peptide" evidence="2">
    <location>
        <begin position="1"/>
        <end position="18"/>
    </location>
</feature>
<dbReference type="CDD" id="cd00037">
    <property type="entry name" value="CLECT"/>
    <property type="match status" value="1"/>
</dbReference>
<accession>A0A914PPF2</accession>
<protein>
    <submittedName>
        <fullName evidence="5">C-type lectin domain-containing protein</fullName>
    </submittedName>
</protein>
<feature type="compositionally biased region" description="Polar residues" evidence="1">
    <location>
        <begin position="271"/>
        <end position="295"/>
    </location>
</feature>
<keyword evidence="4" id="KW-1185">Reference proteome</keyword>
<dbReference type="SUPFAM" id="SSF56436">
    <property type="entry name" value="C-type lectin-like"/>
    <property type="match status" value="1"/>
</dbReference>
<dbReference type="PROSITE" id="PS50041">
    <property type="entry name" value="C_TYPE_LECTIN_2"/>
    <property type="match status" value="1"/>
</dbReference>
<feature type="domain" description="C-type lectin" evidence="3">
    <location>
        <begin position="32"/>
        <end position="147"/>
    </location>
</feature>
<name>A0A914PPF2_9BILA</name>
<dbReference type="PANTHER" id="PTHR22803">
    <property type="entry name" value="MANNOSE, PHOSPHOLIPASE, LECTIN RECEPTOR RELATED"/>
    <property type="match status" value="1"/>
</dbReference>
<dbReference type="Pfam" id="PF00059">
    <property type="entry name" value="Lectin_C"/>
    <property type="match status" value="1"/>
</dbReference>
<evidence type="ECO:0000313" key="4">
    <source>
        <dbReference type="Proteomes" id="UP000887578"/>
    </source>
</evidence>
<feature type="compositionally biased region" description="Polar residues" evidence="1">
    <location>
        <begin position="210"/>
        <end position="219"/>
    </location>
</feature>
<dbReference type="WBParaSite" id="PDA_v2.g19952.t1">
    <property type="protein sequence ID" value="PDA_v2.g19952.t1"/>
    <property type="gene ID" value="PDA_v2.g19952"/>
</dbReference>
<dbReference type="Proteomes" id="UP000887578">
    <property type="component" value="Unplaced"/>
</dbReference>
<feature type="chain" id="PRO_5037667278" evidence="2">
    <location>
        <begin position="19"/>
        <end position="336"/>
    </location>
</feature>
<dbReference type="AlphaFoldDB" id="A0A914PPF2"/>
<dbReference type="InterPro" id="IPR050111">
    <property type="entry name" value="C-type_lectin/snaclec_domain"/>
</dbReference>
<dbReference type="Gene3D" id="3.10.100.10">
    <property type="entry name" value="Mannose-Binding Protein A, subunit A"/>
    <property type="match status" value="1"/>
</dbReference>
<keyword evidence="2" id="KW-0732">Signal</keyword>
<evidence type="ECO:0000256" key="2">
    <source>
        <dbReference type="SAM" id="SignalP"/>
    </source>
</evidence>
<reference evidence="5" key="1">
    <citation type="submission" date="2022-11" db="UniProtKB">
        <authorList>
            <consortium name="WormBaseParasite"/>
        </authorList>
    </citation>
    <scope>IDENTIFICATION</scope>
</reference>
<evidence type="ECO:0000259" key="3">
    <source>
        <dbReference type="PROSITE" id="PS50041"/>
    </source>
</evidence>
<dbReference type="InterPro" id="IPR001304">
    <property type="entry name" value="C-type_lectin-like"/>
</dbReference>
<proteinExistence type="predicted"/>
<dbReference type="InterPro" id="IPR016187">
    <property type="entry name" value="CTDL_fold"/>
</dbReference>
<feature type="region of interest" description="Disordered" evidence="1">
    <location>
        <begin position="235"/>
        <end position="295"/>
    </location>
</feature>
<feature type="region of interest" description="Disordered" evidence="1">
    <location>
        <begin position="191"/>
        <end position="219"/>
    </location>
</feature>
<organism evidence="4 5">
    <name type="scientific">Panagrolaimus davidi</name>
    <dbReference type="NCBI Taxonomy" id="227884"/>
    <lineage>
        <taxon>Eukaryota</taxon>
        <taxon>Metazoa</taxon>
        <taxon>Ecdysozoa</taxon>
        <taxon>Nematoda</taxon>
        <taxon>Chromadorea</taxon>
        <taxon>Rhabditida</taxon>
        <taxon>Tylenchina</taxon>
        <taxon>Panagrolaimomorpha</taxon>
        <taxon>Panagrolaimoidea</taxon>
        <taxon>Panagrolaimidae</taxon>
        <taxon>Panagrolaimus</taxon>
    </lineage>
</organism>
<evidence type="ECO:0000256" key="1">
    <source>
        <dbReference type="SAM" id="MobiDB-lite"/>
    </source>
</evidence>
<dbReference type="InterPro" id="IPR016186">
    <property type="entry name" value="C-type_lectin-like/link_sf"/>
</dbReference>
<sequence>MLFLKTLALFLSFTFVNAEKIRCLSPAQASFSGDKCWMLVSIPMNFIEAAKYCQSFDGSLTSIHNAFDNIYLADLTHFFSQDFYYIGATNLDDRKTWAWMDGSVMDFTDWGNYEPIDGILNNCMVVSVGHGIWHTHDCTTSSPFVCQVPEDHSLPTTPHPPPTTTTWNPIQNVSTVIFSTITTPDWNKTTTTMSNNGTSSAPMTTPAVIPSTNSTPGVVSMNPTATVSVNSTPIVTDKITPPTAPTPAANATPPPSLTPPAANTNSHSENDPSSTPKRFPRESSTPYVGSGANSNRLFNSLLTSIAVGKAAEYLPKFDNVQKRNNPKSHFKSYRQH</sequence>
<evidence type="ECO:0000313" key="5">
    <source>
        <dbReference type="WBParaSite" id="PDA_v2.g19952.t1"/>
    </source>
</evidence>
<feature type="compositionally biased region" description="Low complexity" evidence="1">
    <location>
        <begin position="191"/>
        <end position="200"/>
    </location>
</feature>